<dbReference type="EMBL" id="BPQB01000013">
    <property type="protein sequence ID" value="GJE89666.1"/>
    <property type="molecule type" value="Genomic_DNA"/>
</dbReference>
<reference evidence="13 14" key="1">
    <citation type="submission" date="2021-08" db="EMBL/GenBank/DDBJ databases">
        <title>Draft Genome Sequence of Phanerochaete sordida strain YK-624.</title>
        <authorList>
            <person name="Mori T."/>
            <person name="Dohra H."/>
            <person name="Suzuki T."/>
            <person name="Kawagishi H."/>
            <person name="Hirai H."/>
        </authorList>
    </citation>
    <scope>NUCLEOTIDE SEQUENCE [LARGE SCALE GENOMIC DNA]</scope>
    <source>
        <strain evidence="13 14">YK-624</strain>
    </source>
</reference>
<dbReference type="InterPro" id="IPR056743">
    <property type="entry name" value="TRM5-TYW2-like_MTfase"/>
</dbReference>
<dbReference type="Gene3D" id="3.40.50.150">
    <property type="entry name" value="Vaccinia Virus protein VP39"/>
    <property type="match status" value="1"/>
</dbReference>
<dbReference type="Pfam" id="PF25133">
    <property type="entry name" value="TYW2_N_2"/>
    <property type="match status" value="1"/>
</dbReference>
<dbReference type="GO" id="GO:0005759">
    <property type="term" value="C:mitochondrial matrix"/>
    <property type="evidence" value="ECO:0007669"/>
    <property type="project" value="UniProtKB-SubCell"/>
</dbReference>
<dbReference type="OrthoDB" id="408788at2759"/>
<accession>A0A9P3LBN8</accession>
<dbReference type="EC" id="2.1.1.228" evidence="10"/>
<keyword evidence="4 10" id="KW-0808">Transferase</keyword>
<keyword evidence="7 10" id="KW-0496">Mitochondrion</keyword>
<protein>
    <recommendedName>
        <fullName evidence="10">tRNA (guanine(37)-N1)-methyltransferase</fullName>
        <ecNumber evidence="10">2.1.1.228</ecNumber>
    </recommendedName>
    <alternativeName>
        <fullName evidence="10">M1G-methyltransferase</fullName>
    </alternativeName>
    <alternativeName>
        <fullName evidence="10">tRNA [GM37] methyltransferase</fullName>
    </alternativeName>
    <alternativeName>
        <fullName evidence="10">tRNA methyltransferase 5</fullName>
    </alternativeName>
</protein>
<organism evidence="13 14">
    <name type="scientific">Phanerochaete sordida</name>
    <dbReference type="NCBI Taxonomy" id="48140"/>
    <lineage>
        <taxon>Eukaryota</taxon>
        <taxon>Fungi</taxon>
        <taxon>Dikarya</taxon>
        <taxon>Basidiomycota</taxon>
        <taxon>Agaricomycotina</taxon>
        <taxon>Agaricomycetes</taxon>
        <taxon>Polyporales</taxon>
        <taxon>Phanerochaetaceae</taxon>
        <taxon>Phanerochaete</taxon>
    </lineage>
</organism>
<dbReference type="GO" id="GO:0005634">
    <property type="term" value="C:nucleus"/>
    <property type="evidence" value="ECO:0007669"/>
    <property type="project" value="UniProtKB-SubCell"/>
</dbReference>
<name>A0A9P3LBN8_9APHY</name>
<evidence type="ECO:0000259" key="12">
    <source>
        <dbReference type="PROSITE" id="PS51684"/>
    </source>
</evidence>
<comment type="similarity">
    <text evidence="1">Belongs to the class I-like SAM-binding methyltransferase superfamily. TRM5/TYW2 family.</text>
</comment>
<feature type="domain" description="SAM-dependent methyltransferase TRM5/TYW2-type" evidence="12">
    <location>
        <begin position="133"/>
        <end position="454"/>
    </location>
</feature>
<dbReference type="GO" id="GO:0052906">
    <property type="term" value="F:tRNA (guanine(37)-N1)-methyltransferase activity"/>
    <property type="evidence" value="ECO:0007669"/>
    <property type="project" value="UniProtKB-UniRule"/>
</dbReference>
<comment type="caution">
    <text evidence="13">The sequence shown here is derived from an EMBL/GenBank/DDBJ whole genome shotgun (WGS) entry which is preliminary data.</text>
</comment>
<proteinExistence type="inferred from homology"/>
<evidence type="ECO:0000256" key="9">
    <source>
        <dbReference type="ARBA" id="ARBA00047783"/>
    </source>
</evidence>
<feature type="binding site" evidence="10">
    <location>
        <begin position="288"/>
        <end position="289"/>
    </location>
    <ligand>
        <name>S-adenosyl-L-methionine</name>
        <dbReference type="ChEBI" id="CHEBI:59789"/>
    </ligand>
</feature>
<evidence type="ECO:0000256" key="11">
    <source>
        <dbReference type="SAM" id="MobiDB-lite"/>
    </source>
</evidence>
<evidence type="ECO:0000256" key="2">
    <source>
        <dbReference type="ARBA" id="ARBA00022490"/>
    </source>
</evidence>
<feature type="binding site" evidence="10">
    <location>
        <begin position="260"/>
        <end position="261"/>
    </location>
    <ligand>
        <name>S-adenosyl-L-methionine</name>
        <dbReference type="ChEBI" id="CHEBI:59789"/>
    </ligand>
</feature>
<evidence type="ECO:0000256" key="8">
    <source>
        <dbReference type="ARBA" id="ARBA00023242"/>
    </source>
</evidence>
<gene>
    <name evidence="10" type="primary">TRM5</name>
    <name evidence="13" type="ORF">PsYK624_057720</name>
</gene>
<dbReference type="HAMAP" id="MF_03152">
    <property type="entry name" value="TRM5"/>
    <property type="match status" value="1"/>
</dbReference>
<evidence type="ECO:0000256" key="5">
    <source>
        <dbReference type="ARBA" id="ARBA00022691"/>
    </source>
</evidence>
<comment type="subcellular location">
    <subcellularLocation>
        <location evidence="10">Mitochondrion matrix</location>
    </subcellularLocation>
    <subcellularLocation>
        <location evidence="10">Nucleus</location>
    </subcellularLocation>
    <subcellularLocation>
        <location evidence="10">Cytoplasm</location>
    </subcellularLocation>
    <text evidence="10">Predominantly in the mitochondria and in the nucleus.</text>
</comment>
<dbReference type="PROSITE" id="PS51684">
    <property type="entry name" value="SAM_MT_TRM5_TYW2"/>
    <property type="match status" value="1"/>
</dbReference>
<dbReference type="Gene3D" id="3.30.300.110">
    <property type="entry name" value="Met-10+ protein-like domains"/>
    <property type="match status" value="1"/>
</dbReference>
<dbReference type="AlphaFoldDB" id="A0A9P3LBN8"/>
<feature type="binding site" evidence="10">
    <location>
        <position position="222"/>
    </location>
    <ligand>
        <name>S-adenosyl-L-methionine</name>
        <dbReference type="ChEBI" id="CHEBI:59789"/>
    </ligand>
</feature>
<keyword evidence="5 10" id="KW-0949">S-adenosyl-L-methionine</keyword>
<dbReference type="InterPro" id="IPR056744">
    <property type="entry name" value="TRM5/TYW2-like_N"/>
</dbReference>
<feature type="compositionally biased region" description="Basic and acidic residues" evidence="11">
    <location>
        <begin position="323"/>
        <end position="339"/>
    </location>
</feature>
<dbReference type="Proteomes" id="UP000703269">
    <property type="component" value="Unassembled WGS sequence"/>
</dbReference>
<sequence length="460" mass="51650">MKLGNVLDASPPVQRGMTDKLDKDAFRKTIEVLAAKVSPRDTGSVLRAPVLKRSILDLPRIQSAAQAPDGDRLVLFRVQSLEELPEDARAFIEEKKLPLTTHKIELTYDYWTVDDIIASVLPENLLEEAPSGFATVGHIAHLNLRDEYLPYKHIIGQLVLDKVGRVRTVVNKLNTIQNKFRVFDMELIAGEPDYLVEHHESDCTFTFDFTKVYWNSRLHTEHGRIIDTFKCEDVVADVFAGVGPFAVPAGKKGCGVFANDLNPESFKYLKLNITKNKVDLLVRPSCEDGKDFIRSVVARVLDDPMPPAAPPMSNAQLRKVKREQRLAKEGQDQQHETRPRPPSPPPAPAQTRTRVTQFVMNLPDTAILFLGAFRGLLSPANVGGRDLSGLYTEMPMVHCYCFTREAELEKAAADIRARVEHELGHSLGEEVSYFHVRSVAPTKEMFCISFRLPREVAFEA</sequence>
<evidence type="ECO:0000313" key="14">
    <source>
        <dbReference type="Proteomes" id="UP000703269"/>
    </source>
</evidence>
<dbReference type="InterPro" id="IPR029063">
    <property type="entry name" value="SAM-dependent_MTases_sf"/>
</dbReference>
<dbReference type="Pfam" id="PF02475">
    <property type="entry name" value="TRM5-TYW2_MTfase"/>
    <property type="match status" value="1"/>
</dbReference>
<evidence type="ECO:0000256" key="1">
    <source>
        <dbReference type="ARBA" id="ARBA00009775"/>
    </source>
</evidence>
<dbReference type="InterPro" id="IPR030382">
    <property type="entry name" value="MeTrfase_TRM5/TYW2"/>
</dbReference>
<comment type="similarity">
    <text evidence="10">Belongs to the TRM5 / TYW2 family.</text>
</comment>
<evidence type="ECO:0000256" key="3">
    <source>
        <dbReference type="ARBA" id="ARBA00022603"/>
    </source>
</evidence>
<dbReference type="FunFam" id="3.30.300.110:FF:000001">
    <property type="entry name" value="tRNA (guanine(37)-N1)-methyltransferase"/>
    <property type="match status" value="1"/>
</dbReference>
<dbReference type="PANTHER" id="PTHR23245:SF36">
    <property type="entry name" value="TRNA (GUANINE(37)-N1)-METHYLTRANSFERASE"/>
    <property type="match status" value="1"/>
</dbReference>
<dbReference type="GO" id="GO:0070901">
    <property type="term" value="P:mitochondrial tRNA methylation"/>
    <property type="evidence" value="ECO:0007669"/>
    <property type="project" value="TreeGrafter"/>
</dbReference>
<dbReference type="InterPro" id="IPR025792">
    <property type="entry name" value="tRNA_Gua_MeTrfase_euk"/>
</dbReference>
<comment type="subunit">
    <text evidence="10">Monomer.</text>
</comment>
<evidence type="ECO:0000256" key="10">
    <source>
        <dbReference type="HAMAP-Rule" id="MF_03152"/>
    </source>
</evidence>
<keyword evidence="8 10" id="KW-0539">Nucleus</keyword>
<dbReference type="SUPFAM" id="SSF53335">
    <property type="entry name" value="S-adenosyl-L-methionine-dependent methyltransferases"/>
    <property type="match status" value="1"/>
</dbReference>
<feature type="binding site" evidence="10">
    <location>
        <position position="361"/>
    </location>
    <ligand>
        <name>S-adenosyl-L-methionine</name>
        <dbReference type="ChEBI" id="CHEBI:59789"/>
    </ligand>
</feature>
<keyword evidence="3 10" id="KW-0489">Methyltransferase</keyword>
<evidence type="ECO:0000256" key="7">
    <source>
        <dbReference type="ARBA" id="ARBA00023128"/>
    </source>
</evidence>
<dbReference type="PANTHER" id="PTHR23245">
    <property type="entry name" value="TRNA METHYLTRANSFERASE"/>
    <property type="match status" value="1"/>
</dbReference>
<keyword evidence="2 10" id="KW-0963">Cytoplasm</keyword>
<keyword evidence="6 10" id="KW-0819">tRNA processing</keyword>
<feature type="region of interest" description="Disordered" evidence="11">
    <location>
        <begin position="322"/>
        <end position="352"/>
    </location>
</feature>
<comment type="function">
    <text evidence="10">Specifically methylates the N1 position of guanosine-37 in various cytoplasmic and mitochondrial tRNAs. Methylation is not dependent on the nature of the nucleoside 5' of the target nucleoside. This is the first step in the biosynthesis of wybutosine (yW), a modified base adjacent to the anticodon of tRNAs and required for accurate decoding.</text>
</comment>
<evidence type="ECO:0000313" key="13">
    <source>
        <dbReference type="EMBL" id="GJE89666.1"/>
    </source>
</evidence>
<keyword evidence="14" id="KW-1185">Reference proteome</keyword>
<dbReference type="GO" id="GO:0002939">
    <property type="term" value="P:tRNA N1-guanine methylation"/>
    <property type="evidence" value="ECO:0007669"/>
    <property type="project" value="TreeGrafter"/>
</dbReference>
<comment type="catalytic activity">
    <reaction evidence="9 10">
        <text>guanosine(37) in tRNA + S-adenosyl-L-methionine = N(1)-methylguanosine(37) in tRNA + S-adenosyl-L-homocysteine + H(+)</text>
        <dbReference type="Rhea" id="RHEA:36899"/>
        <dbReference type="Rhea" id="RHEA-COMP:10145"/>
        <dbReference type="Rhea" id="RHEA-COMP:10147"/>
        <dbReference type="ChEBI" id="CHEBI:15378"/>
        <dbReference type="ChEBI" id="CHEBI:57856"/>
        <dbReference type="ChEBI" id="CHEBI:59789"/>
        <dbReference type="ChEBI" id="CHEBI:73542"/>
        <dbReference type="ChEBI" id="CHEBI:74269"/>
        <dbReference type="EC" id="2.1.1.228"/>
    </reaction>
</comment>
<evidence type="ECO:0000256" key="4">
    <source>
        <dbReference type="ARBA" id="ARBA00022679"/>
    </source>
</evidence>
<evidence type="ECO:0000256" key="6">
    <source>
        <dbReference type="ARBA" id="ARBA00022694"/>
    </source>
</evidence>